<protein>
    <submittedName>
        <fullName evidence="2">Uncharacterized protein</fullName>
    </submittedName>
</protein>
<organism evidence="2 3">
    <name type="scientific">Aetokthonos hydrillicola Thurmond2011</name>
    <dbReference type="NCBI Taxonomy" id="2712845"/>
    <lineage>
        <taxon>Bacteria</taxon>
        <taxon>Bacillati</taxon>
        <taxon>Cyanobacteriota</taxon>
        <taxon>Cyanophyceae</taxon>
        <taxon>Nostocales</taxon>
        <taxon>Hapalosiphonaceae</taxon>
        <taxon>Aetokthonos</taxon>
    </lineage>
</organism>
<dbReference type="Proteomes" id="UP000667802">
    <property type="component" value="Unassembled WGS sequence"/>
</dbReference>
<dbReference type="EMBL" id="JAALHA020000001">
    <property type="protein sequence ID" value="MDR9893245.1"/>
    <property type="molecule type" value="Genomic_DNA"/>
</dbReference>
<comment type="caution">
    <text evidence="2">The sequence shown here is derived from an EMBL/GenBank/DDBJ whole genome shotgun (WGS) entry which is preliminary data.</text>
</comment>
<evidence type="ECO:0000313" key="2">
    <source>
        <dbReference type="EMBL" id="MDR9893245.1"/>
    </source>
</evidence>
<keyword evidence="3" id="KW-1185">Reference proteome</keyword>
<sequence length="736" mass="82797">MALESLIKAVLDRDGKSGGESTTVALHCAQMREWGVRGGNIELRPIQDDDQDTRLKYVTQLWQHNQFLHRLDHIMDCFVCRGEILWYFQPDPENPGLYRIEFFVGGQNHPDPQFKIYYKPGGREIDKCYIRYSYDYETPGIALRQQRWVRIIVTQDWVEQSETMTKPQFDGAFNAGSFAGYEPQGVPEFSWIQGTQRYDNPFKPYLPIVLSRNNARQLGQQGSDDFYWIQSLIETHEQLVEKAHKNLRMFSNPILVTTRSAQEVMQQASGWSNTWASANRYYDLTGSNYSGSTNPTDVPSWGMQRTPLGFWTANTSEGSLDTIFGNVGDSERFAFIQADAVSGDQNLWIRQIRELIHWVLGGVDPLGLLSGTTFGEIKTLFGRVQNTADKKSHALYGHTGLGKVLERILWREEQLFKNWLFTVLVTHYPKQFAGLNSPEQLTDEICQGLWNLKQQGVIQIPNNPVGILPLGDRTITWRYTREVFQNTTREELDRSIAARNEREDGLSQEWVLRKQYPNMTDQEIRNAMSGFSPRVVENAANSIQIALQLFQQFMQLPDPQNPKAAWGIRLGLPQLIEQAMLTLQKEISYGQPKYEPADDKPPLTLADIANQLSNLGGTINESLYPGNLTNSLPTNDVLTSMGLPTNPIDALSGRLYRSGYENPELRGSIEGQGSGQTGSGGYGSSLALFSGELPGANGTNNWGTGTPLGSVGNIDPSLLPLYADQLRALLAAYQQS</sequence>
<name>A0AAP5I207_9CYAN</name>
<evidence type="ECO:0000313" key="3">
    <source>
        <dbReference type="Proteomes" id="UP000667802"/>
    </source>
</evidence>
<feature type="compositionally biased region" description="Gly residues" evidence="1">
    <location>
        <begin position="670"/>
        <end position="681"/>
    </location>
</feature>
<dbReference type="AlphaFoldDB" id="A0AAP5I207"/>
<dbReference type="RefSeq" id="WP_310833462.1">
    <property type="nucleotide sequence ID" value="NZ_CAWQFN010000474.1"/>
</dbReference>
<feature type="region of interest" description="Disordered" evidence="1">
    <location>
        <begin position="662"/>
        <end position="681"/>
    </location>
</feature>
<accession>A0AAP5I207</accession>
<reference evidence="3" key="1">
    <citation type="journal article" date="2021" name="Science">
        <title>Hunting the eagle killer: A cyanobacterial neurotoxin causes vacuolar myelinopathy.</title>
        <authorList>
            <person name="Breinlinger S."/>
            <person name="Phillips T.J."/>
            <person name="Haram B.N."/>
            <person name="Mares J."/>
            <person name="Martinez Yerena J.A."/>
            <person name="Hrouzek P."/>
            <person name="Sobotka R."/>
            <person name="Henderson W.M."/>
            <person name="Schmieder P."/>
            <person name="Williams S.M."/>
            <person name="Lauderdale J.D."/>
            <person name="Wilde H.D."/>
            <person name="Gerrin W."/>
            <person name="Kust A."/>
            <person name="Washington J.W."/>
            <person name="Wagner C."/>
            <person name="Geier B."/>
            <person name="Liebeke M."/>
            <person name="Enke H."/>
            <person name="Niedermeyer T.H.J."/>
            <person name="Wilde S.B."/>
        </authorList>
    </citation>
    <scope>NUCLEOTIDE SEQUENCE [LARGE SCALE GENOMIC DNA]</scope>
    <source>
        <strain evidence="3">Thurmond2011</strain>
    </source>
</reference>
<evidence type="ECO:0000256" key="1">
    <source>
        <dbReference type="SAM" id="MobiDB-lite"/>
    </source>
</evidence>
<gene>
    <name evidence="2" type="ORF">G7B40_001420</name>
</gene>
<proteinExistence type="predicted"/>